<dbReference type="PANTHER" id="PTHR42748:SF4">
    <property type="entry name" value="NMRA-LIKE DOMAIN-CONTAINING PROTEIN-RELATED"/>
    <property type="match status" value="1"/>
</dbReference>
<name>F0ZN34_DICPU</name>
<evidence type="ECO:0000313" key="5">
    <source>
        <dbReference type="Proteomes" id="UP000001064"/>
    </source>
</evidence>
<evidence type="ECO:0000313" key="4">
    <source>
        <dbReference type="EMBL" id="EGC34653.1"/>
    </source>
</evidence>
<organism evidence="4 5">
    <name type="scientific">Dictyostelium purpureum</name>
    <name type="common">Slime mold</name>
    <dbReference type="NCBI Taxonomy" id="5786"/>
    <lineage>
        <taxon>Eukaryota</taxon>
        <taxon>Amoebozoa</taxon>
        <taxon>Evosea</taxon>
        <taxon>Eumycetozoa</taxon>
        <taxon>Dictyostelia</taxon>
        <taxon>Dictyosteliales</taxon>
        <taxon>Dictyosteliaceae</taxon>
        <taxon>Dictyostelium</taxon>
    </lineage>
</organism>
<proteinExistence type="inferred from homology"/>
<protein>
    <recommendedName>
        <fullName evidence="3">NmrA-like domain-containing protein</fullName>
    </recommendedName>
</protein>
<evidence type="ECO:0000256" key="2">
    <source>
        <dbReference type="ARBA" id="ARBA00022857"/>
    </source>
</evidence>
<evidence type="ECO:0000259" key="3">
    <source>
        <dbReference type="Pfam" id="PF05368"/>
    </source>
</evidence>
<dbReference type="GO" id="GO:0005634">
    <property type="term" value="C:nucleus"/>
    <property type="evidence" value="ECO:0000318"/>
    <property type="project" value="GO_Central"/>
</dbReference>
<accession>F0ZN34</accession>
<dbReference type="RefSeq" id="XP_003288834.1">
    <property type="nucleotide sequence ID" value="XM_003288786.1"/>
</dbReference>
<dbReference type="InterPro" id="IPR051164">
    <property type="entry name" value="NmrA-like_oxidored"/>
</dbReference>
<dbReference type="KEGG" id="dpp:DICPUDRAFT_34656"/>
<dbReference type="Gene3D" id="3.40.50.720">
    <property type="entry name" value="NAD(P)-binding Rossmann-like Domain"/>
    <property type="match status" value="1"/>
</dbReference>
<sequence>MKKNLITVFDGVNSLQGNAIVNYLLNDDRFHIRALTNRIDKDSIESAEKLIEKGCQVVKCDPNDTIEEIEKALHSSYAVFLNTDIFIHNIKEASNGKKAVEAAYNAGVRHLIFSGFVPARKISNNSFPVEHFDLKYEIEEYAREVSIIHPEFITSFIYAPIFMQKIGKMFKIQKDSNSNHYLFSLPLDPLSKLEIADINDIGPIFTQIVTNPLKYSGVTVVFAGDELTGDEIAKLISKYSGGKTVKYNYVPTTEFSKLHFQGASQIAKMFDYFNKFGIFYSYDRSIAKGITKLTTFDEYLKKNPIQIN</sequence>
<dbReference type="Pfam" id="PF05368">
    <property type="entry name" value="NmrA"/>
    <property type="match status" value="1"/>
</dbReference>
<dbReference type="eggNOG" id="ENOG502RG69">
    <property type="taxonomic scope" value="Eukaryota"/>
</dbReference>
<keyword evidence="5" id="KW-1185">Reference proteome</keyword>
<dbReference type="VEuPathDB" id="AmoebaDB:DICPUDRAFT_34656"/>
<keyword evidence="2" id="KW-0521">NADP</keyword>
<gene>
    <name evidence="4" type="ORF">DICPUDRAFT_34656</name>
</gene>
<reference evidence="5" key="1">
    <citation type="journal article" date="2011" name="Genome Biol.">
        <title>Comparative genomics of the social amoebae Dictyostelium discoideum and Dictyostelium purpureum.</title>
        <authorList>
            <consortium name="US DOE Joint Genome Institute (JGI-PGF)"/>
            <person name="Sucgang R."/>
            <person name="Kuo A."/>
            <person name="Tian X."/>
            <person name="Salerno W."/>
            <person name="Parikh A."/>
            <person name="Feasley C.L."/>
            <person name="Dalin E."/>
            <person name="Tu H."/>
            <person name="Huang E."/>
            <person name="Barry K."/>
            <person name="Lindquist E."/>
            <person name="Shapiro H."/>
            <person name="Bruce D."/>
            <person name="Schmutz J."/>
            <person name="Salamov A."/>
            <person name="Fey P."/>
            <person name="Gaudet P."/>
            <person name="Anjard C."/>
            <person name="Babu M.M."/>
            <person name="Basu S."/>
            <person name="Bushmanova Y."/>
            <person name="van der Wel H."/>
            <person name="Katoh-Kurasawa M."/>
            <person name="Dinh C."/>
            <person name="Coutinho P.M."/>
            <person name="Saito T."/>
            <person name="Elias M."/>
            <person name="Schaap P."/>
            <person name="Kay R.R."/>
            <person name="Henrissat B."/>
            <person name="Eichinger L."/>
            <person name="Rivero F."/>
            <person name="Putnam N.H."/>
            <person name="West C.M."/>
            <person name="Loomis W.F."/>
            <person name="Chisholm R.L."/>
            <person name="Shaulsky G."/>
            <person name="Strassmann J.E."/>
            <person name="Queller D.C."/>
            <person name="Kuspa A."/>
            <person name="Grigoriev I.V."/>
        </authorList>
    </citation>
    <scope>NUCLEOTIDE SEQUENCE [LARGE SCALE GENOMIC DNA]</scope>
    <source>
        <strain evidence="5">QSDP1</strain>
    </source>
</reference>
<feature type="domain" description="NmrA-like" evidence="3">
    <location>
        <begin position="3"/>
        <end position="300"/>
    </location>
</feature>
<dbReference type="OrthoDB" id="3358371at2759"/>
<dbReference type="PANTHER" id="PTHR42748">
    <property type="entry name" value="NITROGEN METABOLITE REPRESSION PROTEIN NMRA FAMILY MEMBER"/>
    <property type="match status" value="1"/>
</dbReference>
<dbReference type="AlphaFoldDB" id="F0ZN34"/>
<dbReference type="Proteomes" id="UP000001064">
    <property type="component" value="Unassembled WGS sequence"/>
</dbReference>
<evidence type="ECO:0000256" key="1">
    <source>
        <dbReference type="ARBA" id="ARBA00006328"/>
    </source>
</evidence>
<dbReference type="SUPFAM" id="SSF51735">
    <property type="entry name" value="NAD(P)-binding Rossmann-fold domains"/>
    <property type="match status" value="1"/>
</dbReference>
<comment type="similarity">
    <text evidence="1">Belongs to the NmrA-type oxidoreductase family.</text>
</comment>
<dbReference type="GeneID" id="10499432"/>
<dbReference type="InterPro" id="IPR036291">
    <property type="entry name" value="NAD(P)-bd_dom_sf"/>
</dbReference>
<dbReference type="InterPro" id="IPR008030">
    <property type="entry name" value="NmrA-like"/>
</dbReference>
<dbReference type="Gene3D" id="3.90.25.10">
    <property type="entry name" value="UDP-galactose 4-epimerase, domain 1"/>
    <property type="match status" value="1"/>
</dbReference>
<dbReference type="InParanoid" id="F0ZN34"/>
<dbReference type="EMBL" id="GL871089">
    <property type="protein sequence ID" value="EGC34653.1"/>
    <property type="molecule type" value="Genomic_DNA"/>
</dbReference>